<sequence>MKLTFALLLAATAEAFVVQHKSVSSTRLFSAPPPPGQGSIPLAGGPPPMAASPMKPSGAVPGEDAAWDLPSISEPNPILRIEGGGTRKTYGFRNVQKEVVQLALSSEGRPIQADMELWIGPDWTPFKLKAYSEDGLIRPIQTLIGTRNKQATIEIRNSGAYEFPFNAACRYADPPLAEARTNLVPSMGNPRLIQGGAVYSVPFEPTAERVRVLLRTDGRQLNARIELLAGPNNIKQLYEVFTNNGQLNSLYVVFDTPGAGNVVRIVNQGTVEFPAYAYISSV</sequence>
<gene>
    <name evidence="3" type="ORF">FisN_5Lh076</name>
</gene>
<evidence type="ECO:0000256" key="2">
    <source>
        <dbReference type="SAM" id="SignalP"/>
    </source>
</evidence>
<evidence type="ECO:0000313" key="3">
    <source>
        <dbReference type="EMBL" id="GAX14008.1"/>
    </source>
</evidence>
<dbReference type="EMBL" id="BDSP01000074">
    <property type="protein sequence ID" value="GAX14008.1"/>
    <property type="molecule type" value="Genomic_DNA"/>
</dbReference>
<dbReference type="Proteomes" id="UP000198406">
    <property type="component" value="Unassembled WGS sequence"/>
</dbReference>
<reference evidence="3 4" key="1">
    <citation type="journal article" date="2015" name="Plant Cell">
        <title>Oil accumulation by the oleaginous diatom Fistulifera solaris as revealed by the genome and transcriptome.</title>
        <authorList>
            <person name="Tanaka T."/>
            <person name="Maeda Y."/>
            <person name="Veluchamy A."/>
            <person name="Tanaka M."/>
            <person name="Abida H."/>
            <person name="Marechal E."/>
            <person name="Bowler C."/>
            <person name="Muto M."/>
            <person name="Sunaga Y."/>
            <person name="Tanaka M."/>
            <person name="Yoshino T."/>
            <person name="Taniguchi T."/>
            <person name="Fukuda Y."/>
            <person name="Nemoto M."/>
            <person name="Matsumoto M."/>
            <person name="Wong P.S."/>
            <person name="Aburatani S."/>
            <person name="Fujibuchi W."/>
        </authorList>
    </citation>
    <scope>NUCLEOTIDE SEQUENCE [LARGE SCALE GENOMIC DNA]</scope>
    <source>
        <strain evidence="3 4">JPCC DA0580</strain>
    </source>
</reference>
<dbReference type="OrthoDB" id="35833at2759"/>
<keyword evidence="4" id="KW-1185">Reference proteome</keyword>
<protein>
    <submittedName>
        <fullName evidence="3">Uncharacterized protein</fullName>
    </submittedName>
</protein>
<dbReference type="InterPro" id="IPR057491">
    <property type="entry name" value="DiatomPyrShell"/>
</dbReference>
<accession>A0A1Z5JJN7</accession>
<dbReference type="InParanoid" id="A0A1Z5JJN7"/>
<organism evidence="3 4">
    <name type="scientific">Fistulifera solaris</name>
    <name type="common">Oleaginous diatom</name>
    <dbReference type="NCBI Taxonomy" id="1519565"/>
    <lineage>
        <taxon>Eukaryota</taxon>
        <taxon>Sar</taxon>
        <taxon>Stramenopiles</taxon>
        <taxon>Ochrophyta</taxon>
        <taxon>Bacillariophyta</taxon>
        <taxon>Bacillariophyceae</taxon>
        <taxon>Bacillariophycidae</taxon>
        <taxon>Naviculales</taxon>
        <taxon>Naviculaceae</taxon>
        <taxon>Fistulifera</taxon>
    </lineage>
</organism>
<evidence type="ECO:0000256" key="1">
    <source>
        <dbReference type="SAM" id="MobiDB-lite"/>
    </source>
</evidence>
<name>A0A1Z5JJN7_FISSO</name>
<feature type="region of interest" description="Disordered" evidence="1">
    <location>
        <begin position="27"/>
        <end position="62"/>
    </location>
</feature>
<dbReference type="Pfam" id="PF25192">
    <property type="entry name" value="DiatomPyrShell"/>
    <property type="match status" value="1"/>
</dbReference>
<comment type="caution">
    <text evidence="3">The sequence shown here is derived from an EMBL/GenBank/DDBJ whole genome shotgun (WGS) entry which is preliminary data.</text>
</comment>
<dbReference type="AlphaFoldDB" id="A0A1Z5JJN7"/>
<proteinExistence type="predicted"/>
<feature type="chain" id="PRO_5013097272" evidence="2">
    <location>
        <begin position="16"/>
        <end position="282"/>
    </location>
</feature>
<keyword evidence="2" id="KW-0732">Signal</keyword>
<feature type="signal peptide" evidence="2">
    <location>
        <begin position="1"/>
        <end position="15"/>
    </location>
</feature>
<evidence type="ECO:0000313" key="4">
    <source>
        <dbReference type="Proteomes" id="UP000198406"/>
    </source>
</evidence>